<protein>
    <submittedName>
        <fullName evidence="6">C-type lectin-like protein</fullName>
    </submittedName>
</protein>
<organism evidence="6">
    <name type="scientific">Rhabdophis tigrinus tigrinus</name>
    <name type="common">Tiger keelback snake</name>
    <dbReference type="NCBI Taxonomy" id="193080"/>
    <lineage>
        <taxon>Eukaryota</taxon>
        <taxon>Metazoa</taxon>
        <taxon>Chordata</taxon>
        <taxon>Craniata</taxon>
        <taxon>Vertebrata</taxon>
        <taxon>Euteleostomi</taxon>
        <taxon>Lepidosauria</taxon>
        <taxon>Squamata</taxon>
        <taxon>Bifurcata</taxon>
        <taxon>Unidentata</taxon>
        <taxon>Episquamata</taxon>
        <taxon>Toxicofera</taxon>
        <taxon>Serpentes</taxon>
        <taxon>Colubroidea</taxon>
        <taxon>Colubridae</taxon>
        <taxon>Natricinae</taxon>
        <taxon>Rhabdophis</taxon>
    </lineage>
</organism>
<dbReference type="PRINTS" id="PR01504">
    <property type="entry name" value="PNCREATITSAP"/>
</dbReference>
<evidence type="ECO:0000256" key="1">
    <source>
        <dbReference type="ARBA" id="ARBA00004613"/>
    </source>
</evidence>
<dbReference type="GO" id="GO:0005576">
    <property type="term" value="C:extracellular region"/>
    <property type="evidence" value="ECO:0007669"/>
    <property type="project" value="UniProtKB-SubCell"/>
</dbReference>
<evidence type="ECO:0000256" key="2">
    <source>
        <dbReference type="ARBA" id="ARBA00022525"/>
    </source>
</evidence>
<keyword evidence="6" id="KW-0430">Lectin</keyword>
<dbReference type="Gene3D" id="3.10.100.10">
    <property type="entry name" value="Mannose-Binding Protein A, subunit A"/>
    <property type="match status" value="1"/>
</dbReference>
<accession>D1MZV4</accession>
<comment type="subcellular location">
    <subcellularLocation>
        <location evidence="1">Secreted</location>
    </subcellularLocation>
</comment>
<dbReference type="Pfam" id="PF00059">
    <property type="entry name" value="Lectin_C"/>
    <property type="match status" value="1"/>
</dbReference>
<evidence type="ECO:0000256" key="3">
    <source>
        <dbReference type="ARBA" id="ARBA00023157"/>
    </source>
</evidence>
<dbReference type="AlphaFoldDB" id="D1MZV4"/>
<feature type="chain" id="PRO_5003025372" evidence="4">
    <location>
        <begin position="23"/>
        <end position="156"/>
    </location>
</feature>
<dbReference type="CDD" id="cd00037">
    <property type="entry name" value="CLECT"/>
    <property type="match status" value="1"/>
</dbReference>
<dbReference type="GO" id="GO:0030246">
    <property type="term" value="F:carbohydrate binding"/>
    <property type="evidence" value="ECO:0007669"/>
    <property type="project" value="UniProtKB-KW"/>
</dbReference>
<dbReference type="SMART" id="SM00034">
    <property type="entry name" value="CLECT"/>
    <property type="match status" value="1"/>
</dbReference>
<keyword evidence="2" id="KW-0964">Secreted</keyword>
<dbReference type="SUPFAM" id="SSF56436">
    <property type="entry name" value="C-type lectin-like"/>
    <property type="match status" value="1"/>
</dbReference>
<dbReference type="FunFam" id="3.10.100.10:FF:000087">
    <property type="entry name" value="Snaclec rhodocetin subunit delta"/>
    <property type="match status" value="1"/>
</dbReference>
<proteinExistence type="evidence at transcript level"/>
<dbReference type="InterPro" id="IPR001304">
    <property type="entry name" value="C-type_lectin-like"/>
</dbReference>
<reference evidence="6" key="1">
    <citation type="submission" date="2009-12" db="EMBL/GenBank/DDBJ databases">
        <title>Transcriptomic analysis of Duvernoy's gland of Colubridae Yamakagashi snake (Rhabdophis tigrinus tigrinus): exploring unidentified proteins and peptides.</title>
        <authorList>
            <person name="Fujisawa D."/>
            <person name="Yamazaki Y."/>
            <person name="Morita T."/>
        </authorList>
    </citation>
    <scope>NUCLEOTIDE SEQUENCE</scope>
    <source>
        <tissue evidence="6">Duvernoy's gland</tissue>
    </source>
</reference>
<dbReference type="EMBL" id="AB539055">
    <property type="protein sequence ID" value="BAI59772.1"/>
    <property type="molecule type" value="mRNA"/>
</dbReference>
<evidence type="ECO:0000313" key="6">
    <source>
        <dbReference type="EMBL" id="BAI59772.1"/>
    </source>
</evidence>
<evidence type="ECO:0000256" key="4">
    <source>
        <dbReference type="SAM" id="SignalP"/>
    </source>
</evidence>
<feature type="signal peptide" evidence="4">
    <location>
        <begin position="1"/>
        <end position="22"/>
    </location>
</feature>
<keyword evidence="4" id="KW-0732">Signal</keyword>
<sequence length="156" mass="18182">MGRFIFLSLGLLVVAFSVKGSGDDCPHHWSSYEKNCYIYYKEYRTWEDAENICMELQRGAHLLSIGSQEEEDFMLKLAPPKDMHSSVWLGLYDIWKGCSWEWSDGSRLGYQAWNETPQCAFLIIKPRPTDWTHKNCNSMKHFICEFSTEPEDPAPE</sequence>
<name>D1MZV4_RHATT</name>
<dbReference type="InterPro" id="IPR016186">
    <property type="entry name" value="C-type_lectin-like/link_sf"/>
</dbReference>
<keyword evidence="3" id="KW-1015">Disulfide bond</keyword>
<dbReference type="InterPro" id="IPR016187">
    <property type="entry name" value="CTDL_fold"/>
</dbReference>
<dbReference type="PROSITE" id="PS50041">
    <property type="entry name" value="C_TYPE_LECTIN_2"/>
    <property type="match status" value="1"/>
</dbReference>
<evidence type="ECO:0000259" key="5">
    <source>
        <dbReference type="PROSITE" id="PS50041"/>
    </source>
</evidence>
<dbReference type="InterPro" id="IPR050111">
    <property type="entry name" value="C-type_lectin/snaclec_domain"/>
</dbReference>
<dbReference type="PANTHER" id="PTHR22803">
    <property type="entry name" value="MANNOSE, PHOSPHOLIPASE, LECTIN RECEPTOR RELATED"/>
    <property type="match status" value="1"/>
</dbReference>
<feature type="domain" description="C-type lectin" evidence="5">
    <location>
        <begin position="32"/>
        <end position="145"/>
    </location>
</feature>